<gene>
    <name evidence="1" type="ORF">RM641_00940</name>
</gene>
<dbReference type="RefSeq" id="WP_311678162.1">
    <property type="nucleotide sequence ID" value="NZ_JAVREU010000001.1"/>
</dbReference>
<dbReference type="EMBL" id="JAVREU010000001">
    <property type="protein sequence ID" value="MDT0385991.1"/>
    <property type="molecule type" value="Genomic_DNA"/>
</dbReference>
<organism evidence="1 2">
    <name type="scientific">Streptomyces dubilierae</name>
    <dbReference type="NCBI Taxonomy" id="3075533"/>
    <lineage>
        <taxon>Bacteria</taxon>
        <taxon>Bacillati</taxon>
        <taxon>Actinomycetota</taxon>
        <taxon>Actinomycetes</taxon>
        <taxon>Kitasatosporales</taxon>
        <taxon>Streptomycetaceae</taxon>
        <taxon>Streptomyces</taxon>
    </lineage>
</organism>
<protein>
    <recommendedName>
        <fullName evidence="3">Secreted protein</fullName>
    </recommendedName>
</protein>
<proteinExistence type="predicted"/>
<keyword evidence="2" id="KW-1185">Reference proteome</keyword>
<evidence type="ECO:0000313" key="2">
    <source>
        <dbReference type="Proteomes" id="UP001183586"/>
    </source>
</evidence>
<dbReference type="Proteomes" id="UP001183586">
    <property type="component" value="Unassembled WGS sequence"/>
</dbReference>
<sequence>MAAACGLVVSGIASYAAWQTVQDGRDDELREQASSVNTWNEVQQDQSVFVHVVNRSFDAVSLWALPFRTPEGKVKIISSTLPPCTELVFDPNKVPNVSATTTRSAGFLFYDRSGRPWQRLPYGLFEAEADTVNEIQSAPGTRVTLDAIRNAGGIIKAAQGCKEG</sequence>
<comment type="caution">
    <text evidence="1">The sequence shown here is derived from an EMBL/GenBank/DDBJ whole genome shotgun (WGS) entry which is preliminary data.</text>
</comment>
<evidence type="ECO:0008006" key="3">
    <source>
        <dbReference type="Google" id="ProtNLM"/>
    </source>
</evidence>
<reference evidence="2" key="1">
    <citation type="submission" date="2023-07" db="EMBL/GenBank/DDBJ databases">
        <title>30 novel species of actinomycetes from the DSMZ collection.</title>
        <authorList>
            <person name="Nouioui I."/>
        </authorList>
    </citation>
    <scope>NUCLEOTIDE SEQUENCE [LARGE SCALE GENOMIC DNA]</scope>
    <source>
        <strain evidence="2">DSM 41921</strain>
    </source>
</reference>
<name>A0ABU2P1H4_9ACTN</name>
<accession>A0ABU2P1H4</accession>
<evidence type="ECO:0000313" key="1">
    <source>
        <dbReference type="EMBL" id="MDT0385991.1"/>
    </source>
</evidence>